<proteinExistence type="inferred from homology"/>
<dbReference type="GO" id="GO:0003924">
    <property type="term" value="F:GTPase activity"/>
    <property type="evidence" value="ECO:0007669"/>
    <property type="project" value="UniProtKB-UniRule"/>
</dbReference>
<dbReference type="PANTHER" id="PTHR10229:SF0">
    <property type="entry name" value="GTP-BINDING PROTEIN 6-RELATED"/>
    <property type="match status" value="1"/>
</dbReference>
<dbReference type="InterPro" id="IPR025121">
    <property type="entry name" value="GTPase_HflX_N"/>
</dbReference>
<keyword evidence="3 6" id="KW-0547">Nucleotide-binding</keyword>
<comment type="caution">
    <text evidence="10">The sequence shown here is derived from an EMBL/GenBank/DDBJ whole genome shotgun (WGS) entry which is preliminary data.</text>
</comment>
<evidence type="ECO:0000259" key="9">
    <source>
        <dbReference type="PROSITE" id="PS51705"/>
    </source>
</evidence>
<evidence type="ECO:0000256" key="3">
    <source>
        <dbReference type="ARBA" id="ARBA00022741"/>
    </source>
</evidence>
<comment type="function">
    <text evidence="6">GTPase that associates with the 50S ribosomal subunit and may have a role during protein synthesis or ribosome biogenesis.</text>
</comment>
<keyword evidence="4 8" id="KW-0460">Magnesium</keyword>
<dbReference type="CDD" id="cd01878">
    <property type="entry name" value="HflX"/>
    <property type="match status" value="1"/>
</dbReference>
<dbReference type="SUPFAM" id="SSF52540">
    <property type="entry name" value="P-loop containing nucleoside triphosphate hydrolases"/>
    <property type="match status" value="1"/>
</dbReference>
<comment type="similarity">
    <text evidence="6">Belongs to the TRAFAC class OBG-HflX-like GTPase superfamily. HflX GTPase family.</text>
</comment>
<dbReference type="PROSITE" id="PS51705">
    <property type="entry name" value="G_HFLX"/>
    <property type="match status" value="1"/>
</dbReference>
<protein>
    <recommendedName>
        <fullName evidence="6">GTPase HflX</fullName>
    </recommendedName>
    <alternativeName>
        <fullName evidence="6">GTP-binding protein HflX</fullName>
    </alternativeName>
</protein>
<reference evidence="11" key="1">
    <citation type="submission" date="2017-09" db="EMBL/GenBank/DDBJ databases">
        <title>Depth-based differentiation of microbial function through sediment-hosted aquifers and enrichment of novel symbionts in the deep terrestrial subsurface.</title>
        <authorList>
            <person name="Probst A.J."/>
            <person name="Ladd B."/>
            <person name="Jarett J.K."/>
            <person name="Geller-Mcgrath D.E."/>
            <person name="Sieber C.M.K."/>
            <person name="Emerson J.B."/>
            <person name="Anantharaman K."/>
            <person name="Thomas B.C."/>
            <person name="Malmstrom R."/>
            <person name="Stieglmeier M."/>
            <person name="Klingl A."/>
            <person name="Woyke T."/>
            <person name="Ryan C.M."/>
            <person name="Banfield J.F."/>
        </authorList>
    </citation>
    <scope>NUCLEOTIDE SEQUENCE [LARGE SCALE GENOMIC DNA]</scope>
</reference>
<evidence type="ECO:0000256" key="1">
    <source>
        <dbReference type="ARBA" id="ARBA00022490"/>
    </source>
</evidence>
<gene>
    <name evidence="6 10" type="primary">hflX</name>
    <name evidence="10" type="ORF">COY37_02590</name>
</gene>
<comment type="subunit">
    <text evidence="6">Monomer. Associates with the 50S ribosomal subunit.</text>
</comment>
<dbReference type="PRINTS" id="PR00326">
    <property type="entry name" value="GTP1OBG"/>
</dbReference>
<dbReference type="InterPro" id="IPR005225">
    <property type="entry name" value="Small_GTP-bd"/>
</dbReference>
<dbReference type="PANTHER" id="PTHR10229">
    <property type="entry name" value="GTP-BINDING PROTEIN HFLX"/>
    <property type="match status" value="1"/>
</dbReference>
<organism evidence="10 11">
    <name type="scientific">Candidatus Aquicultor secundus</name>
    <dbReference type="NCBI Taxonomy" id="1973895"/>
    <lineage>
        <taxon>Bacteria</taxon>
        <taxon>Bacillati</taxon>
        <taxon>Actinomycetota</taxon>
        <taxon>Candidatus Aquicultoria</taxon>
        <taxon>Candidatus Aquicultorales</taxon>
        <taxon>Candidatus Aquicultoraceae</taxon>
        <taxon>Candidatus Aquicultor</taxon>
    </lineage>
</organism>
<feature type="domain" description="Hflx-type G" evidence="9">
    <location>
        <begin position="207"/>
        <end position="372"/>
    </location>
</feature>
<keyword evidence="1 6" id="KW-0963">Cytoplasm</keyword>
<dbReference type="Gene3D" id="3.40.50.300">
    <property type="entry name" value="P-loop containing nucleotide triphosphate hydrolases"/>
    <property type="match status" value="1"/>
</dbReference>
<sequence>MIEITDNNAQHGERVVVVGIQLGAETEWEAEQSLNELEQLVSTAGGEVVAREMQHRDKPHMRTYIGSGKAEEIAQTVGAEHAQIVVFDADLSPSQQRNLEDIIHKVRIIDRTGIILDIFALHAHSAEGKLQVELAQLNYLLPRLRGMWAHLERQGVGGVGLRGPGETQLETDRRLMRKRIQHLTKELEEVKKNRYVQRKKRAKQGIYNVALIGYTNAGKSTLLNALTGSDVLVEDKLFATLDSTTRRLNVDHKKEIVISDTVGFIKKLPHQLIAAFRSTLDELRMADLLLHVVDASHPQMEAQIAAVEDVLKELEVDSKPQLLVFNKTDLISELDRMRLKKIYPDSVEASAAQGIGLEEIRQAIDENMRKGLIRMHLKVPYTRGDIIQRLYSLCLVVSETHTADGTEIVVDIPEASTEDYVQFAT</sequence>
<dbReference type="GO" id="GO:0005525">
    <property type="term" value="F:GTP binding"/>
    <property type="evidence" value="ECO:0007669"/>
    <property type="project" value="UniProtKB-UniRule"/>
</dbReference>
<evidence type="ECO:0000256" key="7">
    <source>
        <dbReference type="PIRSR" id="PIRSR006809-1"/>
    </source>
</evidence>
<dbReference type="NCBIfam" id="TIGR00231">
    <property type="entry name" value="small_GTP"/>
    <property type="match status" value="1"/>
</dbReference>
<dbReference type="FunFam" id="3.40.50.11060:FF:000001">
    <property type="entry name" value="GTPase HflX"/>
    <property type="match status" value="1"/>
</dbReference>
<dbReference type="NCBIfam" id="TIGR03156">
    <property type="entry name" value="GTP_HflX"/>
    <property type="match status" value="1"/>
</dbReference>
<evidence type="ECO:0000256" key="6">
    <source>
        <dbReference type="HAMAP-Rule" id="MF_00900"/>
    </source>
</evidence>
<dbReference type="InterPro" id="IPR006073">
    <property type="entry name" value="GTP-bd"/>
</dbReference>
<dbReference type="InterPro" id="IPR042108">
    <property type="entry name" value="GTPase_HflX_N_sf"/>
</dbReference>
<dbReference type="InterPro" id="IPR016496">
    <property type="entry name" value="GTPase_HflX"/>
</dbReference>
<keyword evidence="5 6" id="KW-0342">GTP-binding</keyword>
<comment type="cofactor">
    <cofactor evidence="8">
        <name>Mg(2+)</name>
        <dbReference type="ChEBI" id="CHEBI:18420"/>
    </cofactor>
</comment>
<dbReference type="AlphaFoldDB" id="A0A2M7TAC8"/>
<dbReference type="HAMAP" id="MF_00900">
    <property type="entry name" value="GTPase_HflX"/>
    <property type="match status" value="1"/>
</dbReference>
<evidence type="ECO:0000313" key="10">
    <source>
        <dbReference type="EMBL" id="PIZ41273.1"/>
    </source>
</evidence>
<dbReference type="EMBL" id="PFNG01000063">
    <property type="protein sequence ID" value="PIZ41273.1"/>
    <property type="molecule type" value="Genomic_DNA"/>
</dbReference>
<dbReference type="Proteomes" id="UP000230956">
    <property type="component" value="Unassembled WGS sequence"/>
</dbReference>
<evidence type="ECO:0000256" key="4">
    <source>
        <dbReference type="ARBA" id="ARBA00022842"/>
    </source>
</evidence>
<feature type="binding site" evidence="7">
    <location>
        <begin position="213"/>
        <end position="220"/>
    </location>
    <ligand>
        <name>GTP</name>
        <dbReference type="ChEBI" id="CHEBI:37565"/>
    </ligand>
</feature>
<name>A0A2M7TAC8_9ACTN</name>
<dbReference type="GO" id="GO:0005737">
    <property type="term" value="C:cytoplasm"/>
    <property type="evidence" value="ECO:0007669"/>
    <property type="project" value="UniProtKB-SubCell"/>
</dbReference>
<dbReference type="InterPro" id="IPR030394">
    <property type="entry name" value="G_HFLX_dom"/>
</dbReference>
<dbReference type="InterPro" id="IPR032305">
    <property type="entry name" value="GTP-bd_M"/>
</dbReference>
<dbReference type="Pfam" id="PF13167">
    <property type="entry name" value="GTP-bdg_N"/>
    <property type="match status" value="1"/>
</dbReference>
<evidence type="ECO:0000256" key="2">
    <source>
        <dbReference type="ARBA" id="ARBA00022723"/>
    </source>
</evidence>
<accession>A0A2M7TAC8</accession>
<feature type="binding site" evidence="7">
    <location>
        <begin position="260"/>
        <end position="263"/>
    </location>
    <ligand>
        <name>GTP</name>
        <dbReference type="ChEBI" id="CHEBI:37565"/>
    </ligand>
</feature>
<dbReference type="GO" id="GO:0043022">
    <property type="term" value="F:ribosome binding"/>
    <property type="evidence" value="ECO:0007669"/>
    <property type="project" value="TreeGrafter"/>
</dbReference>
<feature type="binding site" evidence="7">
    <location>
        <begin position="238"/>
        <end position="242"/>
    </location>
    <ligand>
        <name>GTP</name>
        <dbReference type="ChEBI" id="CHEBI:37565"/>
    </ligand>
</feature>
<keyword evidence="2 8" id="KW-0479">Metal-binding</keyword>
<dbReference type="FunFam" id="3.40.50.300:FF:000173">
    <property type="entry name" value="GTPase HflX"/>
    <property type="match status" value="1"/>
</dbReference>
<feature type="binding site" evidence="7">
    <location>
        <begin position="326"/>
        <end position="329"/>
    </location>
    <ligand>
        <name>GTP</name>
        <dbReference type="ChEBI" id="CHEBI:37565"/>
    </ligand>
</feature>
<dbReference type="PIRSF" id="PIRSF006809">
    <property type="entry name" value="GTP-binding_hflX_prd"/>
    <property type="match status" value="1"/>
</dbReference>
<feature type="binding site" evidence="8">
    <location>
        <position position="240"/>
    </location>
    <ligand>
        <name>Mg(2+)</name>
        <dbReference type="ChEBI" id="CHEBI:18420"/>
    </ligand>
</feature>
<dbReference type="GO" id="GO:0046872">
    <property type="term" value="F:metal ion binding"/>
    <property type="evidence" value="ECO:0007669"/>
    <property type="project" value="UniProtKB-KW"/>
</dbReference>
<evidence type="ECO:0000256" key="8">
    <source>
        <dbReference type="PIRSR" id="PIRSR006809-2"/>
    </source>
</evidence>
<dbReference type="Pfam" id="PF01926">
    <property type="entry name" value="MMR_HSR1"/>
    <property type="match status" value="1"/>
</dbReference>
<dbReference type="Gene3D" id="3.40.50.11060">
    <property type="entry name" value="GTPase HflX, N-terminal domain"/>
    <property type="match status" value="1"/>
</dbReference>
<dbReference type="InterPro" id="IPR027417">
    <property type="entry name" value="P-loop_NTPase"/>
</dbReference>
<dbReference type="Gene3D" id="6.10.250.2860">
    <property type="match status" value="1"/>
</dbReference>
<evidence type="ECO:0000313" key="11">
    <source>
        <dbReference type="Proteomes" id="UP000230956"/>
    </source>
</evidence>
<comment type="subcellular location">
    <subcellularLocation>
        <location evidence="6">Cytoplasm</location>
    </subcellularLocation>
    <text evidence="6">May associate with membranes.</text>
</comment>
<dbReference type="Pfam" id="PF16360">
    <property type="entry name" value="GTP-bdg_M"/>
    <property type="match status" value="1"/>
</dbReference>
<feature type="binding site" evidence="8">
    <location>
        <position position="220"/>
    </location>
    <ligand>
        <name>Mg(2+)</name>
        <dbReference type="ChEBI" id="CHEBI:18420"/>
    </ligand>
</feature>
<evidence type="ECO:0000256" key="5">
    <source>
        <dbReference type="ARBA" id="ARBA00023134"/>
    </source>
</evidence>